<keyword evidence="1" id="KW-0547">Nucleotide-binding</keyword>
<gene>
    <name evidence="3" type="ORF">RCIX2215</name>
</gene>
<dbReference type="GeneID" id="5143443"/>
<reference evidence="3 4" key="1">
    <citation type="journal article" date="2006" name="Science">
        <title>Genome of rice cluster I archaea -- the key methane producers in the rice rhizosphere.</title>
        <authorList>
            <person name="Erkel C."/>
            <person name="Kube M."/>
            <person name="Reinhardt R."/>
            <person name="Liesack W."/>
        </authorList>
    </citation>
    <scope>NUCLEOTIDE SEQUENCE [LARGE SCALE GENOMIC DNA]</scope>
    <source>
        <strain evidence="4">DSM 22066 / NBRC 105507 / MRE50</strain>
    </source>
</reference>
<evidence type="ECO:0000256" key="2">
    <source>
        <dbReference type="ARBA" id="ARBA00022840"/>
    </source>
</evidence>
<dbReference type="SUPFAM" id="SSF52540">
    <property type="entry name" value="P-loop containing nucleoside triphosphate hydrolases"/>
    <property type="match status" value="1"/>
</dbReference>
<proteinExistence type="predicted"/>
<dbReference type="AlphaFoldDB" id="Q0W2Q9"/>
<dbReference type="InterPro" id="IPR055549">
    <property type="entry name" value="DUF7125"/>
</dbReference>
<keyword evidence="4" id="KW-1185">Reference proteome</keyword>
<dbReference type="OrthoDB" id="49711at2157"/>
<dbReference type="PANTHER" id="PTHR43637">
    <property type="entry name" value="UPF0273 PROTEIN TM_0370"/>
    <property type="match status" value="1"/>
</dbReference>
<evidence type="ECO:0000256" key="1">
    <source>
        <dbReference type="ARBA" id="ARBA00022741"/>
    </source>
</evidence>
<dbReference type="GO" id="GO:0005524">
    <property type="term" value="F:ATP binding"/>
    <property type="evidence" value="ECO:0007669"/>
    <property type="project" value="UniProtKB-KW"/>
</dbReference>
<dbReference type="RefSeq" id="WP_012035247.1">
    <property type="nucleotide sequence ID" value="NC_009464.1"/>
</dbReference>
<dbReference type="PANTHER" id="PTHR43637:SF2">
    <property type="entry name" value="PROTEIN GVPD 1"/>
    <property type="match status" value="1"/>
</dbReference>
<sequence length="250" mass="28623">MTEEQAETAGVTQENPEAVVTNRLPTGMNILDRTLKGGIPKGSLVYFGADPKAQPEIFLYEFTTPRKTFYFTTGRDPAHILRHMAELNFAPDNLEFINVHGEYYDNIYVSSQDIAEADRRVIEFIDARLDEIYTSCAEPFTIIFDNFSFLVDMGIDLTILKRLLDKVYDMVVDRDSTCILLIIKGVHPERIENLLQTYCDTIFTIDSDLKGDKISNKLSIPKIRGMPPVVEYIRFKIMDRVYIDTSRDIA</sequence>
<evidence type="ECO:0000313" key="4">
    <source>
        <dbReference type="Proteomes" id="UP000000663"/>
    </source>
</evidence>
<dbReference type="InterPro" id="IPR027417">
    <property type="entry name" value="P-loop_NTPase"/>
</dbReference>
<organism evidence="3 4">
    <name type="scientific">Methanocella arvoryzae (strain DSM 22066 / NBRC 105507 / MRE50)</name>
    <dbReference type="NCBI Taxonomy" id="351160"/>
    <lineage>
        <taxon>Archaea</taxon>
        <taxon>Methanobacteriati</taxon>
        <taxon>Methanobacteriota</taxon>
        <taxon>Stenosarchaea group</taxon>
        <taxon>Methanomicrobia</taxon>
        <taxon>Methanocellales</taxon>
        <taxon>Methanocellaceae</taxon>
        <taxon>Methanocella</taxon>
    </lineage>
</organism>
<dbReference type="eggNOG" id="arCOG01175">
    <property type="taxonomic scope" value="Archaea"/>
</dbReference>
<evidence type="ECO:0000313" key="3">
    <source>
        <dbReference type="EMBL" id="CAJ37334.1"/>
    </source>
</evidence>
<protein>
    <recommendedName>
        <fullName evidence="5">KaiC-like domain-containing protein</fullName>
    </recommendedName>
</protein>
<evidence type="ECO:0008006" key="5">
    <source>
        <dbReference type="Google" id="ProtNLM"/>
    </source>
</evidence>
<name>Q0W2Q9_METAR</name>
<dbReference type="Pfam" id="PF23442">
    <property type="entry name" value="DUF7125"/>
    <property type="match status" value="1"/>
</dbReference>
<accession>Q0W2Q9</accession>
<dbReference type="STRING" id="351160.RCIX2215"/>
<dbReference type="EMBL" id="AM114193">
    <property type="protein sequence ID" value="CAJ37334.1"/>
    <property type="molecule type" value="Genomic_DNA"/>
</dbReference>
<dbReference type="KEGG" id="rci:RCIX2215"/>
<dbReference type="Proteomes" id="UP000000663">
    <property type="component" value="Chromosome"/>
</dbReference>
<dbReference type="Gene3D" id="3.40.50.300">
    <property type="entry name" value="P-loop containing nucleotide triphosphate hydrolases"/>
    <property type="match status" value="1"/>
</dbReference>
<keyword evidence="2" id="KW-0067">ATP-binding</keyword>